<dbReference type="EMBL" id="BDGG01000002">
    <property type="protein sequence ID" value="GAU94710.1"/>
    <property type="molecule type" value="Genomic_DNA"/>
</dbReference>
<feature type="transmembrane region" description="Helical" evidence="2">
    <location>
        <begin position="18"/>
        <end position="40"/>
    </location>
</feature>
<feature type="region of interest" description="Disordered" evidence="1">
    <location>
        <begin position="189"/>
        <end position="210"/>
    </location>
</feature>
<dbReference type="Proteomes" id="UP000186922">
    <property type="component" value="Unassembled WGS sequence"/>
</dbReference>
<evidence type="ECO:0000313" key="4">
    <source>
        <dbReference type="Proteomes" id="UP000186922"/>
    </source>
</evidence>
<reference evidence="3 4" key="1">
    <citation type="journal article" date="2016" name="Nat. Commun.">
        <title>Extremotolerant tardigrade genome and improved radiotolerance of human cultured cells by tardigrade-unique protein.</title>
        <authorList>
            <person name="Hashimoto T."/>
            <person name="Horikawa D.D."/>
            <person name="Saito Y."/>
            <person name="Kuwahara H."/>
            <person name="Kozuka-Hata H."/>
            <person name="Shin-I T."/>
            <person name="Minakuchi Y."/>
            <person name="Ohishi K."/>
            <person name="Motoyama A."/>
            <person name="Aizu T."/>
            <person name="Enomoto A."/>
            <person name="Kondo K."/>
            <person name="Tanaka S."/>
            <person name="Hara Y."/>
            <person name="Koshikawa S."/>
            <person name="Sagara H."/>
            <person name="Miura T."/>
            <person name="Yokobori S."/>
            <person name="Miyagawa K."/>
            <person name="Suzuki Y."/>
            <person name="Kubo T."/>
            <person name="Oyama M."/>
            <person name="Kohara Y."/>
            <person name="Fujiyama A."/>
            <person name="Arakawa K."/>
            <person name="Katayama T."/>
            <person name="Toyoda A."/>
            <person name="Kunieda T."/>
        </authorList>
    </citation>
    <scope>NUCLEOTIDE SEQUENCE [LARGE SCALE GENOMIC DNA]</scope>
    <source>
        <strain evidence="3 4">YOKOZUNA-1</strain>
    </source>
</reference>
<protein>
    <submittedName>
        <fullName evidence="3">Uncharacterized protein</fullName>
    </submittedName>
</protein>
<keyword evidence="2" id="KW-1133">Transmembrane helix</keyword>
<evidence type="ECO:0000256" key="2">
    <source>
        <dbReference type="SAM" id="Phobius"/>
    </source>
</evidence>
<keyword evidence="4" id="KW-1185">Reference proteome</keyword>
<comment type="caution">
    <text evidence="3">The sequence shown here is derived from an EMBL/GenBank/DDBJ whole genome shotgun (WGS) entry which is preliminary data.</text>
</comment>
<name>A0A1D1V1J4_RAMVA</name>
<feature type="compositionally biased region" description="Polar residues" evidence="1">
    <location>
        <begin position="189"/>
        <end position="200"/>
    </location>
</feature>
<proteinExistence type="predicted"/>
<evidence type="ECO:0000313" key="3">
    <source>
        <dbReference type="EMBL" id="GAU94710.1"/>
    </source>
</evidence>
<sequence length="210" mass="22628">MIGALPESSEDRYVVRNTSLYCLPLEYFHLILVVILLPGISAQHSRGNNRIQPTTVATNTTALPEVKLEESVRQCPAAPPCPPSSPCPALPPCPAIPLCQTYNRTEHDLEDRKDRGAKHGNSGDGKCPPPSVKTYSKVAGMEFGAKTSCDGTSPEFFTLGPGSTGMLCFRAIALGYLQYLDKKYRSAPADSTVSSRTAFSLSIREPPSPT</sequence>
<gene>
    <name evidence="3" type="primary">RvY_06435-1</name>
    <name evidence="3" type="synonym">RvY_06435.1</name>
    <name evidence="3" type="ORF">RvY_06435</name>
</gene>
<organism evidence="3 4">
    <name type="scientific">Ramazzottius varieornatus</name>
    <name type="common">Water bear</name>
    <name type="synonym">Tardigrade</name>
    <dbReference type="NCBI Taxonomy" id="947166"/>
    <lineage>
        <taxon>Eukaryota</taxon>
        <taxon>Metazoa</taxon>
        <taxon>Ecdysozoa</taxon>
        <taxon>Tardigrada</taxon>
        <taxon>Eutardigrada</taxon>
        <taxon>Parachela</taxon>
        <taxon>Hypsibioidea</taxon>
        <taxon>Ramazzottiidae</taxon>
        <taxon>Ramazzottius</taxon>
    </lineage>
</organism>
<keyword evidence="2" id="KW-0472">Membrane</keyword>
<dbReference type="AlphaFoldDB" id="A0A1D1V1J4"/>
<feature type="region of interest" description="Disordered" evidence="1">
    <location>
        <begin position="109"/>
        <end position="131"/>
    </location>
</feature>
<evidence type="ECO:0000256" key="1">
    <source>
        <dbReference type="SAM" id="MobiDB-lite"/>
    </source>
</evidence>
<keyword evidence="2" id="KW-0812">Transmembrane</keyword>
<accession>A0A1D1V1J4</accession>